<sequence length="71" mass="8500">ESCNDPQRRARFSKWVVKMEDISRMAYSKGDIFIKVYKEERHIQNTAQGKETSSNVQRQISYALSTKRYYF</sequence>
<protein>
    <submittedName>
        <fullName evidence="1">Uncharacterized protein</fullName>
    </submittedName>
</protein>
<reference evidence="1" key="1">
    <citation type="journal article" date="2021" name="Genome Biol. Evol.">
        <title>A High-Quality Reference Genome for a Parasitic Bivalve with Doubly Uniparental Inheritance (Bivalvia: Unionida).</title>
        <authorList>
            <person name="Smith C.H."/>
        </authorList>
    </citation>
    <scope>NUCLEOTIDE SEQUENCE</scope>
    <source>
        <strain evidence="1">CHS0354</strain>
    </source>
</reference>
<accession>A0AAE0SZ04</accession>
<dbReference type="AlphaFoldDB" id="A0AAE0SZ04"/>
<comment type="caution">
    <text evidence="1">The sequence shown here is derived from an EMBL/GenBank/DDBJ whole genome shotgun (WGS) entry which is preliminary data.</text>
</comment>
<feature type="non-terminal residue" evidence="1">
    <location>
        <position position="1"/>
    </location>
</feature>
<name>A0AAE0SZ04_9BIVA</name>
<keyword evidence="2" id="KW-1185">Reference proteome</keyword>
<gene>
    <name evidence="1" type="ORF">CHS0354_027197</name>
</gene>
<dbReference type="EMBL" id="JAEAOA010001632">
    <property type="protein sequence ID" value="KAK3600711.1"/>
    <property type="molecule type" value="Genomic_DNA"/>
</dbReference>
<evidence type="ECO:0000313" key="1">
    <source>
        <dbReference type="EMBL" id="KAK3600711.1"/>
    </source>
</evidence>
<organism evidence="1 2">
    <name type="scientific">Potamilus streckersoni</name>
    <dbReference type="NCBI Taxonomy" id="2493646"/>
    <lineage>
        <taxon>Eukaryota</taxon>
        <taxon>Metazoa</taxon>
        <taxon>Spiralia</taxon>
        <taxon>Lophotrochozoa</taxon>
        <taxon>Mollusca</taxon>
        <taxon>Bivalvia</taxon>
        <taxon>Autobranchia</taxon>
        <taxon>Heteroconchia</taxon>
        <taxon>Palaeoheterodonta</taxon>
        <taxon>Unionida</taxon>
        <taxon>Unionoidea</taxon>
        <taxon>Unionidae</taxon>
        <taxon>Ambleminae</taxon>
        <taxon>Lampsilini</taxon>
        <taxon>Potamilus</taxon>
    </lineage>
</organism>
<proteinExistence type="predicted"/>
<reference evidence="1" key="3">
    <citation type="submission" date="2023-05" db="EMBL/GenBank/DDBJ databases">
        <authorList>
            <person name="Smith C.H."/>
        </authorList>
    </citation>
    <scope>NUCLEOTIDE SEQUENCE</scope>
    <source>
        <strain evidence="1">CHS0354</strain>
        <tissue evidence="1">Mantle</tissue>
    </source>
</reference>
<evidence type="ECO:0000313" key="2">
    <source>
        <dbReference type="Proteomes" id="UP001195483"/>
    </source>
</evidence>
<dbReference type="Proteomes" id="UP001195483">
    <property type="component" value="Unassembled WGS sequence"/>
</dbReference>
<reference evidence="1" key="2">
    <citation type="journal article" date="2021" name="Genome Biol. Evol.">
        <title>Developing a high-quality reference genome for a parasitic bivalve with doubly uniparental inheritance (Bivalvia: Unionida).</title>
        <authorList>
            <person name="Smith C.H."/>
        </authorList>
    </citation>
    <scope>NUCLEOTIDE SEQUENCE</scope>
    <source>
        <strain evidence="1">CHS0354</strain>
        <tissue evidence="1">Mantle</tissue>
    </source>
</reference>